<dbReference type="OrthoDB" id="3233595at2759"/>
<reference evidence="1" key="1">
    <citation type="submission" date="2021-03" db="EMBL/GenBank/DDBJ databases">
        <title>Evolutionary innovations through gain and loss of genes in the ectomycorrhizal Boletales.</title>
        <authorList>
            <person name="Wu G."/>
            <person name="Miyauchi S."/>
            <person name="Morin E."/>
            <person name="Yang Z.-L."/>
            <person name="Xu J."/>
            <person name="Martin F.M."/>
        </authorList>
    </citation>
    <scope>NUCLEOTIDE SEQUENCE</scope>
    <source>
        <strain evidence="1">BR01</strain>
    </source>
</reference>
<dbReference type="Gene3D" id="3.90.180.10">
    <property type="entry name" value="Medium-chain alcohol dehydrogenases, catalytic domain"/>
    <property type="match status" value="1"/>
</dbReference>
<keyword evidence="2" id="KW-1185">Reference proteome</keyword>
<dbReference type="Gene3D" id="3.40.50.720">
    <property type="entry name" value="NAD(P)-binding Rossmann-like Domain"/>
    <property type="match status" value="1"/>
</dbReference>
<organism evidence="1 2">
    <name type="scientific">Boletus reticuloceps</name>
    <dbReference type="NCBI Taxonomy" id="495285"/>
    <lineage>
        <taxon>Eukaryota</taxon>
        <taxon>Fungi</taxon>
        <taxon>Dikarya</taxon>
        <taxon>Basidiomycota</taxon>
        <taxon>Agaricomycotina</taxon>
        <taxon>Agaricomycetes</taxon>
        <taxon>Agaricomycetidae</taxon>
        <taxon>Boletales</taxon>
        <taxon>Boletineae</taxon>
        <taxon>Boletaceae</taxon>
        <taxon>Boletoideae</taxon>
        <taxon>Boletus</taxon>
    </lineage>
</organism>
<protein>
    <submittedName>
        <fullName evidence="1">Uncharacterized protein</fullName>
    </submittedName>
</protein>
<proteinExistence type="predicted"/>
<accession>A0A8I3A596</accession>
<name>A0A8I3A596_9AGAM</name>
<dbReference type="AlphaFoldDB" id="A0A8I3A596"/>
<sequence length="78" mass="8238">MVLGSFHLPPNRALGAKFAIALTRWLKEGKIKGEWICKSNHVAVVPGGLNGVVPGLRQLAGGVSATKLVVRPPETIDV</sequence>
<dbReference type="EMBL" id="JAGFBS010000030">
    <property type="protein sequence ID" value="KAG6372053.1"/>
    <property type="molecule type" value="Genomic_DNA"/>
</dbReference>
<evidence type="ECO:0000313" key="1">
    <source>
        <dbReference type="EMBL" id="KAG6372053.1"/>
    </source>
</evidence>
<comment type="caution">
    <text evidence="1">The sequence shown here is derived from an EMBL/GenBank/DDBJ whole genome shotgun (WGS) entry which is preliminary data.</text>
</comment>
<dbReference type="Proteomes" id="UP000683000">
    <property type="component" value="Unassembled WGS sequence"/>
</dbReference>
<gene>
    <name evidence="1" type="ORF">JVT61DRAFT_8761</name>
</gene>
<evidence type="ECO:0000313" key="2">
    <source>
        <dbReference type="Proteomes" id="UP000683000"/>
    </source>
</evidence>